<keyword evidence="3" id="KW-1185">Reference proteome</keyword>
<dbReference type="Pfam" id="PF11854">
    <property type="entry name" value="MtrB_PioB"/>
    <property type="match status" value="1"/>
</dbReference>
<evidence type="ECO:0000313" key="3">
    <source>
        <dbReference type="Proteomes" id="UP000199603"/>
    </source>
</evidence>
<feature type="chain" id="PRO_5011574291" evidence="1">
    <location>
        <begin position="27"/>
        <end position="740"/>
    </location>
</feature>
<accession>A0A1G6SCP2</accession>
<dbReference type="NCBIfam" id="TIGR03509">
    <property type="entry name" value="OMP_MtrB_PioB"/>
    <property type="match status" value="1"/>
</dbReference>
<evidence type="ECO:0000313" key="2">
    <source>
        <dbReference type="EMBL" id="SDD14668.1"/>
    </source>
</evidence>
<dbReference type="SUPFAM" id="SSF56935">
    <property type="entry name" value="Porins"/>
    <property type="match status" value="1"/>
</dbReference>
<dbReference type="OrthoDB" id="9146719at2"/>
<reference evidence="2 3" key="1">
    <citation type="submission" date="2016-10" db="EMBL/GenBank/DDBJ databases">
        <authorList>
            <person name="de Groot N.N."/>
        </authorList>
    </citation>
    <scope>NUCLEOTIDE SEQUENCE [LARGE SCALE GENOMIC DNA]</scope>
    <source>
        <strain evidence="2 3">DSM 16957</strain>
    </source>
</reference>
<name>A0A1G6SCP2_9GAMM</name>
<dbReference type="Proteomes" id="UP000199603">
    <property type="component" value="Unassembled WGS sequence"/>
</dbReference>
<keyword evidence="1" id="KW-0732">Signal</keyword>
<evidence type="ECO:0000256" key="1">
    <source>
        <dbReference type="SAM" id="SignalP"/>
    </source>
</evidence>
<dbReference type="InterPro" id="IPR020016">
    <property type="entry name" value="Decahaem-assoc_OM_MtrB/PioB"/>
</dbReference>
<dbReference type="AlphaFoldDB" id="A0A1G6SCP2"/>
<organism evidence="2 3">
    <name type="scientific">Aquimonas voraii</name>
    <dbReference type="NCBI Taxonomy" id="265719"/>
    <lineage>
        <taxon>Bacteria</taxon>
        <taxon>Pseudomonadati</taxon>
        <taxon>Pseudomonadota</taxon>
        <taxon>Gammaproteobacteria</taxon>
        <taxon>Lysobacterales</taxon>
        <taxon>Lysobacteraceae</taxon>
        <taxon>Aquimonas</taxon>
    </lineage>
</organism>
<protein>
    <submittedName>
        <fullName evidence="2">Decaheme-associated outer membrane protein, MtrB/PioB family</fullName>
    </submittedName>
</protein>
<dbReference type="STRING" id="265719.SAMN04488509_101437"/>
<feature type="signal peptide" evidence="1">
    <location>
        <begin position="1"/>
        <end position="26"/>
    </location>
</feature>
<dbReference type="EMBL" id="FNAG01000001">
    <property type="protein sequence ID" value="SDD14668.1"/>
    <property type="molecule type" value="Genomic_DNA"/>
</dbReference>
<gene>
    <name evidence="2" type="ORF">SAMN04488509_101437</name>
</gene>
<dbReference type="RefSeq" id="WP_091238253.1">
    <property type="nucleotide sequence ID" value="NZ_FNAG01000001.1"/>
</dbReference>
<sequence length="740" mass="80468">MQCRIAPLATALALALASTSSLSAPAKDAPAWLPVDDGCHSLVLTAALPSADPFRRGALAGRAQDEGALGLLDLLLCQPLSPETSRFWRAEVRDAGGPQPSVSLALGEAGRWRIEAEGGRLSSGVTQVLTPMHADGRGGFALPAGWVPGATTAAMRELLPSLVPVELERRRGQAELRGRAILGAHLQLDARYRESQQSGLRRFAAVSGNTGGNARAILLAAPLDQRTRTADLGLLHAGPRLQLRTGFYLSHFDNALDALSWQTPFAQVAGWAAGTGSPALNRAQPAPDNRFHQLSLAAGYALSPSLRLNADLAVGQMRQNQAYLDYSAVPALLAALSVPLPRPDLDGRVDTRLLSLRLAQRSDSALRWDARLRIDDRDNRTPVDEYVYISGDSELQSAAANSARRRFNVAPGYRDSLYALGAGWHPHQRFGIDAELAHQAIKRTASARSDSREQRLLLKLRHRVGERFDYGFKLGGADREGSTYLGSRDFVESHSPDYIASVPGAFENLPGLRQYHLADRRRHQVGGFASFAASARSQWNLSLGEVRDDYRASEFGLTDSRVRHVQLDLAQGLTQNLWLNAFAGREWLDAAQRGRAFQGGANRLPQANDPNRNWSVKHADTVDSLGVGLAHRAPGSRLRLRADASLSDAQGALRVTTGSALTSAPLPDTRARLLRVDAGFEYVLREGVELGLHYRLERFDGADFAEDGTAPNTLANVILLGDESPDYRAQAWLLNLRWRF</sequence>
<proteinExistence type="predicted"/>